<proteinExistence type="predicted"/>
<keyword evidence="1" id="KW-1133">Transmembrane helix</keyword>
<gene>
    <name evidence="2" type="ORF">MFFC18_21240</name>
</gene>
<evidence type="ECO:0000313" key="2">
    <source>
        <dbReference type="EMBL" id="QEG22248.1"/>
    </source>
</evidence>
<dbReference type="EMBL" id="CP042912">
    <property type="protein sequence ID" value="QEG22248.1"/>
    <property type="molecule type" value="Genomic_DNA"/>
</dbReference>
<protein>
    <submittedName>
        <fullName evidence="2">Uncharacterized protein</fullName>
    </submittedName>
</protein>
<keyword evidence="3" id="KW-1185">Reference proteome</keyword>
<accession>A0A5B9P7F4</accession>
<dbReference type="Proteomes" id="UP000322214">
    <property type="component" value="Chromosome"/>
</dbReference>
<evidence type="ECO:0000313" key="3">
    <source>
        <dbReference type="Proteomes" id="UP000322214"/>
    </source>
</evidence>
<evidence type="ECO:0000256" key="1">
    <source>
        <dbReference type="SAM" id="Phobius"/>
    </source>
</evidence>
<organism evidence="2 3">
    <name type="scientific">Mariniblastus fucicola</name>
    <dbReference type="NCBI Taxonomy" id="980251"/>
    <lineage>
        <taxon>Bacteria</taxon>
        <taxon>Pseudomonadati</taxon>
        <taxon>Planctomycetota</taxon>
        <taxon>Planctomycetia</taxon>
        <taxon>Pirellulales</taxon>
        <taxon>Pirellulaceae</taxon>
        <taxon>Mariniblastus</taxon>
    </lineage>
</organism>
<feature type="transmembrane region" description="Helical" evidence="1">
    <location>
        <begin position="62"/>
        <end position="89"/>
    </location>
</feature>
<feature type="transmembrane region" description="Helical" evidence="1">
    <location>
        <begin position="35"/>
        <end position="55"/>
    </location>
</feature>
<name>A0A5B9P7F4_9BACT</name>
<dbReference type="AlphaFoldDB" id="A0A5B9P7F4"/>
<keyword evidence="1" id="KW-0472">Membrane</keyword>
<keyword evidence="1" id="KW-0812">Transmembrane</keyword>
<dbReference type="KEGG" id="mff:MFFC18_21240"/>
<reference evidence="2 3" key="1">
    <citation type="submission" date="2019-08" db="EMBL/GenBank/DDBJ databases">
        <title>Deep-cultivation of Planctomycetes and their phenomic and genomic characterization uncovers novel biology.</title>
        <authorList>
            <person name="Wiegand S."/>
            <person name="Jogler M."/>
            <person name="Boedeker C."/>
            <person name="Pinto D."/>
            <person name="Vollmers J."/>
            <person name="Rivas-Marin E."/>
            <person name="Kohn T."/>
            <person name="Peeters S.H."/>
            <person name="Heuer A."/>
            <person name="Rast P."/>
            <person name="Oberbeckmann S."/>
            <person name="Bunk B."/>
            <person name="Jeske O."/>
            <person name="Meyerdierks A."/>
            <person name="Storesund J.E."/>
            <person name="Kallscheuer N."/>
            <person name="Luecker S."/>
            <person name="Lage O.M."/>
            <person name="Pohl T."/>
            <person name="Merkel B.J."/>
            <person name="Hornburger P."/>
            <person name="Mueller R.-W."/>
            <person name="Bruemmer F."/>
            <person name="Labrenz M."/>
            <person name="Spormann A.M."/>
            <person name="Op den Camp H."/>
            <person name="Overmann J."/>
            <person name="Amann R."/>
            <person name="Jetten M.S.M."/>
            <person name="Mascher T."/>
            <person name="Medema M.H."/>
            <person name="Devos D.P."/>
            <person name="Kaster A.-K."/>
            <person name="Ovreas L."/>
            <person name="Rohde M."/>
            <person name="Galperin M.Y."/>
            <person name="Jogler C."/>
        </authorList>
    </citation>
    <scope>NUCLEOTIDE SEQUENCE [LARGE SCALE GENOMIC DNA]</scope>
    <source>
        <strain evidence="2 3">FC18</strain>
    </source>
</reference>
<sequence>MTLIGIGIPAFLAFAFSFCAHFCSNDFDTGYQRGVVASAIASLPLGVVVSMYLTTIWNCPSIVAAVLSVAFLIAFSIFASFTTGLLFLADYKRLSK</sequence>